<name>A0A238L1Z7_9RHOB</name>
<dbReference type="OrthoDB" id="457670at2"/>
<evidence type="ECO:0000313" key="7">
    <source>
        <dbReference type="Proteomes" id="UP000220836"/>
    </source>
</evidence>
<evidence type="ECO:0000313" key="6">
    <source>
        <dbReference type="EMBL" id="SMX49105.1"/>
    </source>
</evidence>
<gene>
    <name evidence="6" type="ORF">PEV8663_04095</name>
</gene>
<organism evidence="6 7">
    <name type="scientific">Pelagimonas varians</name>
    <dbReference type="NCBI Taxonomy" id="696760"/>
    <lineage>
        <taxon>Bacteria</taxon>
        <taxon>Pseudomonadati</taxon>
        <taxon>Pseudomonadota</taxon>
        <taxon>Alphaproteobacteria</taxon>
        <taxon>Rhodobacterales</taxon>
        <taxon>Roseobacteraceae</taxon>
        <taxon>Pelagimonas</taxon>
    </lineage>
</organism>
<dbReference type="Proteomes" id="UP000220836">
    <property type="component" value="Unassembled WGS sequence"/>
</dbReference>
<feature type="transmembrane region" description="Helical" evidence="5">
    <location>
        <begin position="220"/>
        <end position="241"/>
    </location>
</feature>
<feature type="transmembrane region" description="Helical" evidence="5">
    <location>
        <begin position="93"/>
        <end position="109"/>
    </location>
</feature>
<evidence type="ECO:0000256" key="5">
    <source>
        <dbReference type="RuleBase" id="RU363041"/>
    </source>
</evidence>
<feature type="transmembrane region" description="Helical" evidence="5">
    <location>
        <begin position="253"/>
        <end position="271"/>
    </location>
</feature>
<comment type="subcellular location">
    <subcellularLocation>
        <location evidence="5">Cell membrane</location>
        <topology evidence="5">Multi-pass membrane protein</topology>
    </subcellularLocation>
    <subcellularLocation>
        <location evidence="1">Membrane</location>
        <topology evidence="1">Multi-pass membrane protein</topology>
    </subcellularLocation>
</comment>
<evidence type="ECO:0000256" key="3">
    <source>
        <dbReference type="ARBA" id="ARBA00022989"/>
    </source>
</evidence>
<evidence type="ECO:0000256" key="4">
    <source>
        <dbReference type="ARBA" id="ARBA00023136"/>
    </source>
</evidence>
<dbReference type="Pfam" id="PF01925">
    <property type="entry name" value="TauE"/>
    <property type="match status" value="1"/>
</dbReference>
<sequence length="274" mass="27806">MIEPTNWLLITPILLFVGAVAGTLAGLLGVGGGIVIVPVLFWLTGIGLLNVAPDVAVHFAVATSLLTIIPTSISSARAHHKKGSIDLSMFKSWAPFMTAGALIGGVLAASIDSSALAAVFGVIAIIVVINMLNPKPFTLAEAPPESLAARAAIAGPIGMFSAMMGIGGGTLSVPTMTLLSFPVHRAVGTASLFGLIIAIPGIVGYALAGQDIPGLLPMSVGYINIPAAIIISCATFVCAPFGVKIGHCLNARGLRIAFAIFLGISGLRMLSGVF</sequence>
<keyword evidence="2 5" id="KW-0812">Transmembrane</keyword>
<dbReference type="EMBL" id="FXYH01000020">
    <property type="protein sequence ID" value="SMX49105.1"/>
    <property type="molecule type" value="Genomic_DNA"/>
</dbReference>
<feature type="transmembrane region" description="Helical" evidence="5">
    <location>
        <begin position="153"/>
        <end position="174"/>
    </location>
</feature>
<evidence type="ECO:0000256" key="1">
    <source>
        <dbReference type="ARBA" id="ARBA00004141"/>
    </source>
</evidence>
<protein>
    <recommendedName>
        <fullName evidence="5">Probable membrane transporter protein</fullName>
    </recommendedName>
</protein>
<feature type="transmembrane region" description="Helical" evidence="5">
    <location>
        <begin position="186"/>
        <end position="208"/>
    </location>
</feature>
<dbReference type="GO" id="GO:0005886">
    <property type="term" value="C:plasma membrane"/>
    <property type="evidence" value="ECO:0007669"/>
    <property type="project" value="UniProtKB-SubCell"/>
</dbReference>
<evidence type="ECO:0000256" key="2">
    <source>
        <dbReference type="ARBA" id="ARBA00022692"/>
    </source>
</evidence>
<keyword evidence="3 5" id="KW-1133">Transmembrane helix</keyword>
<comment type="similarity">
    <text evidence="5">Belongs to the 4-toluene sulfonate uptake permease (TSUP) (TC 2.A.102) family.</text>
</comment>
<keyword evidence="4 5" id="KW-0472">Membrane</keyword>
<reference evidence="6 7" key="1">
    <citation type="submission" date="2017-05" db="EMBL/GenBank/DDBJ databases">
        <authorList>
            <person name="Song R."/>
            <person name="Chenine A.L."/>
            <person name="Ruprecht R.M."/>
        </authorList>
    </citation>
    <scope>NUCLEOTIDE SEQUENCE [LARGE SCALE GENOMIC DNA]</scope>
    <source>
        <strain evidence="6 7">CECT 8663</strain>
    </source>
</reference>
<accession>A0A238L1Z7</accession>
<feature type="transmembrane region" description="Helical" evidence="5">
    <location>
        <begin position="55"/>
        <end position="73"/>
    </location>
</feature>
<dbReference type="RefSeq" id="WP_097806530.1">
    <property type="nucleotide sequence ID" value="NZ_FXYH01000020.1"/>
</dbReference>
<keyword evidence="5" id="KW-1003">Cell membrane</keyword>
<proteinExistence type="inferred from homology"/>
<feature type="transmembrane region" description="Helical" evidence="5">
    <location>
        <begin position="116"/>
        <end position="133"/>
    </location>
</feature>
<dbReference type="AlphaFoldDB" id="A0A238L1Z7"/>
<feature type="transmembrane region" description="Helical" evidence="5">
    <location>
        <begin position="13"/>
        <end position="43"/>
    </location>
</feature>
<dbReference type="PANTHER" id="PTHR43483:SF3">
    <property type="entry name" value="MEMBRANE TRANSPORTER PROTEIN HI_0806-RELATED"/>
    <property type="match status" value="1"/>
</dbReference>
<keyword evidence="7" id="KW-1185">Reference proteome</keyword>
<dbReference type="InterPro" id="IPR002781">
    <property type="entry name" value="TM_pro_TauE-like"/>
</dbReference>
<dbReference type="PANTHER" id="PTHR43483">
    <property type="entry name" value="MEMBRANE TRANSPORTER PROTEIN HI_0806-RELATED"/>
    <property type="match status" value="1"/>
</dbReference>